<organism evidence="7">
    <name type="scientific">Actinomyces succiniciruminis</name>
    <dbReference type="NCBI Taxonomy" id="1522002"/>
    <lineage>
        <taxon>Bacteria</taxon>
        <taxon>Bacillati</taxon>
        <taxon>Actinomycetota</taxon>
        <taxon>Actinomycetes</taxon>
        <taxon>Actinomycetales</taxon>
        <taxon>Actinomycetaceae</taxon>
        <taxon>Actinomyces</taxon>
    </lineage>
</organism>
<keyword evidence="4 7" id="KW-0418">Kinase</keyword>
<evidence type="ECO:0000256" key="4">
    <source>
        <dbReference type="ARBA" id="ARBA00022777"/>
    </source>
</evidence>
<keyword evidence="3" id="KW-0547">Nucleotide-binding</keyword>
<dbReference type="Gene3D" id="3.30.200.20">
    <property type="entry name" value="Phosphorylase Kinase, domain 1"/>
    <property type="match status" value="1"/>
</dbReference>
<evidence type="ECO:0000313" key="7">
    <source>
        <dbReference type="EMBL" id="CED92236.1"/>
    </source>
</evidence>
<dbReference type="Gene3D" id="3.90.1200.10">
    <property type="match status" value="1"/>
</dbReference>
<reference evidence="7" key="1">
    <citation type="submission" date="2014-07" db="EMBL/GenBank/DDBJ databases">
        <authorList>
            <person name="Zhang J.E."/>
            <person name="Yang H."/>
            <person name="Guo J."/>
            <person name="Deng Z."/>
            <person name="Luo H."/>
            <person name="Luo M."/>
            <person name="Zhao B."/>
        </authorList>
    </citation>
    <scope>NUCLEOTIDE SEQUENCE</scope>
    <source>
        <strain evidence="7">AM4</strain>
    </source>
</reference>
<dbReference type="RefSeq" id="WP_210581564.1">
    <property type="nucleotide sequence ID" value="NZ_LK995535.1"/>
</dbReference>
<comment type="similarity">
    <text evidence="1">Belongs to the methylthioribose kinase family.</text>
</comment>
<proteinExistence type="inferred from homology"/>
<dbReference type="Pfam" id="PF01636">
    <property type="entry name" value="APH"/>
    <property type="match status" value="1"/>
</dbReference>
<evidence type="ECO:0000256" key="2">
    <source>
        <dbReference type="ARBA" id="ARBA00022679"/>
    </source>
</evidence>
<dbReference type="PANTHER" id="PTHR34273:SF2">
    <property type="entry name" value="METHYLTHIORIBOSE KINASE"/>
    <property type="match status" value="1"/>
</dbReference>
<dbReference type="AlphaFoldDB" id="A0A1L7RJU2"/>
<evidence type="ECO:0000259" key="6">
    <source>
        <dbReference type="Pfam" id="PF01636"/>
    </source>
</evidence>
<evidence type="ECO:0000256" key="3">
    <source>
        <dbReference type="ARBA" id="ARBA00022741"/>
    </source>
</evidence>
<dbReference type="PANTHER" id="PTHR34273">
    <property type="entry name" value="METHYLTHIORIBOSE KINASE"/>
    <property type="match status" value="1"/>
</dbReference>
<dbReference type="EMBL" id="LK995535">
    <property type="protein sequence ID" value="CED92236.1"/>
    <property type="molecule type" value="Genomic_DNA"/>
</dbReference>
<dbReference type="GO" id="GO:0016301">
    <property type="term" value="F:kinase activity"/>
    <property type="evidence" value="ECO:0007669"/>
    <property type="project" value="UniProtKB-KW"/>
</dbReference>
<evidence type="ECO:0000256" key="1">
    <source>
        <dbReference type="ARBA" id="ARBA00010165"/>
    </source>
</evidence>
<keyword evidence="2" id="KW-0808">Transferase</keyword>
<dbReference type="GO" id="GO:0005524">
    <property type="term" value="F:ATP binding"/>
    <property type="evidence" value="ECO:0007669"/>
    <property type="project" value="UniProtKB-KW"/>
</dbReference>
<gene>
    <name evidence="7" type="ORF">AAM4_2404</name>
</gene>
<dbReference type="InterPro" id="IPR002575">
    <property type="entry name" value="Aminoglycoside_PTrfase"/>
</dbReference>
<dbReference type="SUPFAM" id="SSF56112">
    <property type="entry name" value="Protein kinase-like (PK-like)"/>
    <property type="match status" value="1"/>
</dbReference>
<feature type="domain" description="Aminoglycoside phosphotransferase" evidence="6">
    <location>
        <begin position="35"/>
        <end position="283"/>
    </location>
</feature>
<name>A0A1L7RJU2_9ACTO</name>
<keyword evidence="5" id="KW-0067">ATP-binding</keyword>
<accession>A0A1L7RJU2</accession>
<sequence length="395" mass="43803">MNWNDRMYEREVLEYVQSISPSLRGRFIVDDDVECREIGDGNLNLVFLLRDSRGDALCVKRALPYVRMVGRGWPLDVNRVDREHMSLNIFGKVAPGSVPTVYAGDAARHTIVMEALLPGETARSRSVEGLECPGIGEAIGSFIGTIARDCSPAGVRALGYDPDNPEFRNENMSDITRALVFEEPYSDSASRNWFPQELAESVARFRSCSAVVSAALHARDIFENKQEALIHGDLHTGSVMRLSSGVHVVFDTEFCRFGPSMFDLGVFMANVVFAAIRARQNAGVGSCLRWLQEAESSWSRFARTTALLGVDDEGRNRSQEYLRELGEFCVVELARRVIGLAKVPELEDFRSRQGCDAGRRALRCAEFIAECAQDAELSIGAYIDSVHYALGLDVS</sequence>
<protein>
    <submittedName>
        <fullName evidence="7">Methylthioribose kinase</fullName>
    </submittedName>
</protein>
<dbReference type="InterPro" id="IPR011009">
    <property type="entry name" value="Kinase-like_dom_sf"/>
</dbReference>
<evidence type="ECO:0000256" key="5">
    <source>
        <dbReference type="ARBA" id="ARBA00022840"/>
    </source>
</evidence>